<evidence type="ECO:0000256" key="2">
    <source>
        <dbReference type="ARBA" id="ARBA00004556"/>
    </source>
</evidence>
<feature type="domain" description="Ig-like" evidence="12">
    <location>
        <begin position="1510"/>
        <end position="1598"/>
    </location>
</feature>
<dbReference type="Proteomes" id="UP000694558">
    <property type="component" value="Chromosome 14"/>
</dbReference>
<keyword evidence="7" id="KW-1015">Disulfide bond</keyword>
<dbReference type="FunFam" id="2.60.40.10:FF:000241">
    <property type="entry name" value="obscurin-like protein 1 isoform X2"/>
    <property type="match status" value="1"/>
</dbReference>
<feature type="domain" description="Ig-like" evidence="12">
    <location>
        <begin position="1293"/>
        <end position="1371"/>
    </location>
</feature>
<feature type="domain" description="Ig-like" evidence="12">
    <location>
        <begin position="755"/>
        <end position="795"/>
    </location>
</feature>
<dbReference type="InterPro" id="IPR013783">
    <property type="entry name" value="Ig-like_fold"/>
</dbReference>
<dbReference type="PROSITE" id="PS50835">
    <property type="entry name" value="IG_LIKE"/>
    <property type="match status" value="15"/>
</dbReference>
<dbReference type="Gene3D" id="2.60.40.10">
    <property type="entry name" value="Immunoglobulins"/>
    <property type="match status" value="19"/>
</dbReference>
<evidence type="ECO:0000259" key="13">
    <source>
        <dbReference type="PROSITE" id="PS50853"/>
    </source>
</evidence>
<evidence type="ECO:0000256" key="4">
    <source>
        <dbReference type="ARBA" id="ARBA00022553"/>
    </source>
</evidence>
<dbReference type="Pfam" id="PF07679">
    <property type="entry name" value="I-set"/>
    <property type="match status" value="13"/>
</dbReference>
<dbReference type="CDD" id="cd00096">
    <property type="entry name" value="Ig"/>
    <property type="match status" value="3"/>
</dbReference>
<dbReference type="PANTHER" id="PTHR35971">
    <property type="entry name" value="SI:DKEY-31G6.6"/>
    <property type="match status" value="1"/>
</dbReference>
<sequence length="1739" mass="195046">MDVFGGAPRFFAYPRPVVVQSGTDAVLKCQIGGDPRPAVIWERNNEKIDLQGRYRVFEDGNVYNLIISAVTMEDSGQYICKAKNSIGETYAAATLKVEGEAQEMELREENKPRFLIKPLSTRAGRGEDAVFSCKLWGNPRPEVVWEKDGRKLNEIFESTHFSVGYQDGGWFQLKIFKTRAPDGGVYTCKARNEFGESLAGAVLLVDAGPGHEEEGNLKMFAVTEGKHAKFRCFVTGKPKPEIIWRKDGRLILSGRRYLLYEDREGYFTLKVLYCKQKDNGVYVCAASNTAGQTLSAVHLSVKEPPVRFKQPLIDLEVWERDLAVLECEVPEDSVSITWYLEDRRLQPGAKYGMEEWGTKRRLTIRDIGVDDDGIYLCEMPDGGRSIAEVAVKGTILRKLPRKVDVLEGENAAFCVEVEKEEMDIHWYKDGTELRETHQTILKSFGRTHILVFVNTMPQDAGLVTFLVGRSKTSSQLRVKAARHCPPSCPVGVQINTEHANAALLSWVPAQDTRKNPPSGYVLERQEVGTGSQEWLQCLTTDSATSVEILGDSVPCEADYRFRICSVNKYGKSNNVEFPRAVHLVTRIQAPLQDALVPEGQDAIFSIELSASVIGTWFLNGTQLQEDERFSMRRSRTHQSLRIRGVRDTDNGAEITFIAYGIRDSAALYIQAPLVKFSPMSEMDRNKFVEIGNPIVLYCELSDPAAPVHWYKNGVELQTMEGLHIQSEADFFHSGLYCCKTKGDTITFSVDVKAIPVTYSTIFDVERTKSLEAGKALELECEVADSTGPVYWYKDGVRLLPQNGWDIQSTGTLRRLIIPSAELLHSGLYSCETSDDNFHFTVDIKGDFYSNFLILENKSVEAGEPIILRCEVSDPNAQVTWYKNGIKLHEAAGQDTLAEGSIRTLAVQSAMQSHAGIYSCKTKDDAVQFHVDVKAPPVRFSALPEVARNTFLVLSCEVSRTDGVVQWYKDGADMQPSNNVAMQAEGTRRNLTIHSAQLSDTGTYTCRAGDHVLIFKVTIREPPVMIIYPKEDVHLDRHVPDEIILSCELSRANGVVSWYKDGQKLQDSENIKLKIEGPYRRLKILSSGIDDSGEYVCDTADDSIFYHLKAPVRIVSPSQSQMELCQQTSERMVLSCEISRPNALVRWYRDGLEVEESDNLILEVDGVYRRLIIPETTVKDSAEYVCDTADDSMTFFVNIAELPVKILGKTEAKTEKQFLVSDDIILVCELSRSNVSVSWYKDNQLIDDTERYCIEEQGVFRSLVVLNAGLQDAGEYTCDAVDDKMVFYITVKEPPVQIIGNSGHQEQHILVAGDDLVLECEVSRPNATVQWLWNGEILKPDPRVKIDSYDVVRKLVLSGLQPSDSGKYICDAIDDRLITIVEVQGEIKCLISAVSYENESVTLCAVVSGERANVRWLKDGQLLNEDNIHISSEGNTHKLTINPLQLSDSGEYVCDVNTDEMYFSILVKGKKLALPIKITVTKLTSLKLCLLISSEMKVKFIKPLENIACLKGGSLTLRCEINKPKGDVQWLKDGQEISQSRRHTIRAQGRERTFTVYQIVEEDAGEYYIQISFLRNITIREGEDAVFKCVVSPENARLVWRLNGKQVALNERTVISSNGLCHMLCIHNCMVSDSGRVTADAEGSVSEAELQVQGKFLPLEIVGVLEVEVSLDSEEVQWMRQGVLIHPDTKYILKHKGRKHILTIHKVGMCDRGTYSCETLHDRTQAQLTVERNAGLCWNK</sequence>
<keyword evidence="4" id="KW-0597">Phosphoprotein</keyword>
<dbReference type="Pfam" id="PF13927">
    <property type="entry name" value="Ig_3"/>
    <property type="match status" value="2"/>
</dbReference>
<feature type="domain" description="Ig-like" evidence="12">
    <location>
        <begin position="672"/>
        <end position="748"/>
    </location>
</feature>
<dbReference type="InterPro" id="IPR003599">
    <property type="entry name" value="Ig_sub"/>
</dbReference>
<dbReference type="GeneTree" id="ENSGT00940000156702"/>
<feature type="domain" description="Ig-like" evidence="12">
    <location>
        <begin position="1386"/>
        <end position="1463"/>
    </location>
</feature>
<dbReference type="SMART" id="SM00409">
    <property type="entry name" value="IG"/>
    <property type="match status" value="18"/>
</dbReference>
<feature type="domain" description="Ig-like" evidence="12">
    <location>
        <begin position="1021"/>
        <end position="1096"/>
    </location>
</feature>
<dbReference type="GO" id="GO:0048471">
    <property type="term" value="C:perinuclear region of cytoplasm"/>
    <property type="evidence" value="ECO:0007669"/>
    <property type="project" value="UniProtKB-SubCell"/>
</dbReference>
<evidence type="ECO:0000256" key="7">
    <source>
        <dbReference type="ARBA" id="ARBA00023157"/>
    </source>
</evidence>
<dbReference type="SUPFAM" id="SSF49265">
    <property type="entry name" value="Fibronectin type III"/>
    <property type="match status" value="1"/>
</dbReference>
<feature type="domain" description="Fibronectin type-III" evidence="13">
    <location>
        <begin position="485"/>
        <end position="590"/>
    </location>
</feature>
<dbReference type="SUPFAM" id="SSF48726">
    <property type="entry name" value="Immunoglobulin"/>
    <property type="match status" value="17"/>
</dbReference>
<dbReference type="FunFam" id="2.60.40.10:FF:000502">
    <property type="entry name" value="obscurin-like protein 1 isoform X2"/>
    <property type="match status" value="1"/>
</dbReference>
<keyword evidence="3" id="KW-0963">Cytoplasm</keyword>
<comment type="function">
    <text evidence="9">Core component of the 3M complex, a complex required to regulate microtubule dynamics and genome integrity. It is unclear how the 3M complex regulates microtubules, it could act by controlling the level of a microtubule stabilizer. Acts as a regulator of the Cul7-RING(FBXW8) ubiquitin-protein ligase, playing a critical role in the ubiquitin ligase pathway that regulates Golgi morphogenesis and dendrite patterning in brain. Required to localize CUL7 to the Golgi apparatus in neurons.</text>
</comment>
<dbReference type="GO" id="GO:0005794">
    <property type="term" value="C:Golgi apparatus"/>
    <property type="evidence" value="ECO:0007669"/>
    <property type="project" value="UniProtKB-SubCell"/>
</dbReference>
<evidence type="ECO:0000256" key="1">
    <source>
        <dbReference type="ARBA" id="ARBA00004555"/>
    </source>
</evidence>
<evidence type="ECO:0000256" key="9">
    <source>
        <dbReference type="ARBA" id="ARBA00057297"/>
    </source>
</evidence>
<feature type="domain" description="Ig-like" evidence="12">
    <location>
        <begin position="818"/>
        <end position="931"/>
    </location>
</feature>
<dbReference type="InterPro" id="IPR003598">
    <property type="entry name" value="Ig_sub2"/>
</dbReference>
<keyword evidence="8" id="KW-0393">Immunoglobulin domain</keyword>
<evidence type="ECO:0000256" key="11">
    <source>
        <dbReference type="ARBA" id="ARBA00067525"/>
    </source>
</evidence>
<dbReference type="FunFam" id="2.60.40.10:FF:000393">
    <property type="entry name" value="Putative obscurin-like protein 1"/>
    <property type="match status" value="1"/>
</dbReference>
<organism evidence="14 15">
    <name type="scientific">Scophthalmus maximus</name>
    <name type="common">Turbot</name>
    <name type="synonym">Psetta maxima</name>
    <dbReference type="NCBI Taxonomy" id="52904"/>
    <lineage>
        <taxon>Eukaryota</taxon>
        <taxon>Metazoa</taxon>
        <taxon>Chordata</taxon>
        <taxon>Craniata</taxon>
        <taxon>Vertebrata</taxon>
        <taxon>Euteleostomi</taxon>
        <taxon>Actinopterygii</taxon>
        <taxon>Neopterygii</taxon>
        <taxon>Teleostei</taxon>
        <taxon>Neoteleostei</taxon>
        <taxon>Acanthomorphata</taxon>
        <taxon>Carangaria</taxon>
        <taxon>Pleuronectiformes</taxon>
        <taxon>Pleuronectoidei</taxon>
        <taxon>Scophthalmidae</taxon>
        <taxon>Scophthalmus</taxon>
    </lineage>
</organism>
<reference evidence="14" key="1">
    <citation type="submission" date="2023-05" db="EMBL/GenBank/DDBJ databases">
        <title>High-quality long-read genome of Scophthalmus maximus.</title>
        <authorList>
            <person name="Lien S."/>
            <person name="Martinez P."/>
        </authorList>
    </citation>
    <scope>NUCLEOTIDE SEQUENCE [LARGE SCALE GENOMIC DNA]</scope>
</reference>
<dbReference type="PROSITE" id="PS50853">
    <property type="entry name" value="FN3"/>
    <property type="match status" value="1"/>
</dbReference>
<feature type="domain" description="Ig-like" evidence="12">
    <location>
        <begin position="209"/>
        <end position="295"/>
    </location>
</feature>
<dbReference type="Ensembl" id="ENSSMAT00000005431.2">
    <property type="protein sequence ID" value="ENSSMAP00000005356.2"/>
    <property type="gene ID" value="ENSSMAG00000003222.2"/>
</dbReference>
<comment type="subcellular location">
    <subcellularLocation>
        <location evidence="2">Cytoplasm</location>
        <location evidence="2">Perinuclear region</location>
    </subcellularLocation>
    <subcellularLocation>
        <location evidence="1">Golgi apparatus</location>
    </subcellularLocation>
</comment>
<evidence type="ECO:0000259" key="12">
    <source>
        <dbReference type="PROSITE" id="PS50835"/>
    </source>
</evidence>
<feature type="domain" description="Ig-like" evidence="12">
    <location>
        <begin position="935"/>
        <end position="1007"/>
    </location>
</feature>
<dbReference type="InterPro" id="IPR036116">
    <property type="entry name" value="FN3_sf"/>
</dbReference>
<evidence type="ECO:0000256" key="5">
    <source>
        <dbReference type="ARBA" id="ARBA00022737"/>
    </source>
</evidence>
<evidence type="ECO:0000313" key="15">
    <source>
        <dbReference type="Proteomes" id="UP000694558"/>
    </source>
</evidence>
<dbReference type="FunFam" id="2.60.40.10:FF:001084">
    <property type="entry name" value="obscurin-like isoform X3"/>
    <property type="match status" value="2"/>
</dbReference>
<dbReference type="FunFam" id="2.60.40.10:FF:001752">
    <property type="entry name" value="obscurin-like isoform X3"/>
    <property type="match status" value="1"/>
</dbReference>
<dbReference type="GO" id="GO:0050775">
    <property type="term" value="P:positive regulation of dendrite morphogenesis"/>
    <property type="evidence" value="ECO:0007669"/>
    <property type="project" value="UniProtKB-ARBA"/>
</dbReference>
<dbReference type="CDD" id="cd00063">
    <property type="entry name" value="FN3"/>
    <property type="match status" value="1"/>
</dbReference>
<dbReference type="GO" id="GO:0007030">
    <property type="term" value="P:Golgi organization"/>
    <property type="evidence" value="ECO:0007669"/>
    <property type="project" value="UniProtKB-ARBA"/>
</dbReference>
<dbReference type="InterPro" id="IPR013098">
    <property type="entry name" value="Ig_I-set"/>
</dbReference>
<name>A0A8D2ZP60_SCOMX</name>
<reference evidence="14" key="2">
    <citation type="submission" date="2025-08" db="UniProtKB">
        <authorList>
            <consortium name="Ensembl"/>
        </authorList>
    </citation>
    <scope>IDENTIFICATION</scope>
</reference>
<dbReference type="PANTHER" id="PTHR35971:SF5">
    <property type="entry name" value="OBSCURIN LIKE CYTOSKELETAL ADAPTOR 1"/>
    <property type="match status" value="1"/>
</dbReference>
<dbReference type="FunFam" id="2.60.40.10:FF:000211">
    <property type="entry name" value="Obscurin-like protein 1"/>
    <property type="match status" value="5"/>
</dbReference>
<accession>A0A8D2ZP60</accession>
<evidence type="ECO:0000313" key="14">
    <source>
        <dbReference type="Ensembl" id="ENSSMAP00000005356.2"/>
    </source>
</evidence>
<feature type="domain" description="Ig-like" evidence="12">
    <location>
        <begin position="1110"/>
        <end position="1195"/>
    </location>
</feature>
<comment type="subunit">
    <text evidence="10">Component of the 3M complex, composed of core components CUL7, CCDC8 and OBSL1. Interacts with CCDC8. Interacts with CUL7; the interaction is direct. Interacts with FBXW8. Interacts (via N-terminal Ig-like domain) with TTN/titin (via C-terminal Ig-like domain); the interaction is direct.</text>
</comment>
<feature type="domain" description="Ig-like" evidence="12">
    <location>
        <begin position="8"/>
        <end position="96"/>
    </location>
</feature>
<dbReference type="FunFam" id="2.60.40.10:FF:000464">
    <property type="entry name" value="Putative obscurin-like protein 1"/>
    <property type="match status" value="1"/>
</dbReference>
<feature type="domain" description="Ig-like" evidence="12">
    <location>
        <begin position="304"/>
        <end position="390"/>
    </location>
</feature>
<keyword evidence="5" id="KW-0677">Repeat</keyword>
<feature type="domain" description="Ig-like" evidence="12">
    <location>
        <begin position="1628"/>
        <end position="1728"/>
    </location>
</feature>
<protein>
    <recommendedName>
        <fullName evidence="11">Obscurin-like protein 1</fullName>
    </recommendedName>
</protein>
<evidence type="ECO:0000256" key="10">
    <source>
        <dbReference type="ARBA" id="ARBA00063153"/>
    </source>
</evidence>
<evidence type="ECO:0000256" key="3">
    <source>
        <dbReference type="ARBA" id="ARBA00022490"/>
    </source>
</evidence>
<dbReference type="InterPro" id="IPR036179">
    <property type="entry name" value="Ig-like_dom_sf"/>
</dbReference>
<feature type="domain" description="Ig-like" evidence="12">
    <location>
        <begin position="1202"/>
        <end position="1279"/>
    </location>
</feature>
<dbReference type="InterPro" id="IPR007110">
    <property type="entry name" value="Ig-like_dom"/>
</dbReference>
<evidence type="ECO:0000256" key="6">
    <source>
        <dbReference type="ARBA" id="ARBA00023034"/>
    </source>
</evidence>
<dbReference type="InterPro" id="IPR003961">
    <property type="entry name" value="FN3_dom"/>
</dbReference>
<dbReference type="FunFam" id="2.60.40.10:FF:002120">
    <property type="entry name" value="obscurin-like isoform X3"/>
    <property type="match status" value="1"/>
</dbReference>
<dbReference type="InterPro" id="IPR052385">
    <property type="entry name" value="Obscurin/Obscurin-like_Reg"/>
</dbReference>
<evidence type="ECO:0000256" key="8">
    <source>
        <dbReference type="ARBA" id="ARBA00023319"/>
    </source>
</evidence>
<dbReference type="SMART" id="SM00408">
    <property type="entry name" value="IGc2"/>
    <property type="match status" value="14"/>
</dbReference>
<keyword evidence="6" id="KW-0333">Golgi apparatus</keyword>
<proteinExistence type="predicted"/>
<feature type="domain" description="Ig-like" evidence="12">
    <location>
        <begin position="112"/>
        <end position="199"/>
    </location>
</feature>